<evidence type="ECO:0000313" key="1">
    <source>
        <dbReference type="EMBL" id="TYA95679.1"/>
    </source>
</evidence>
<dbReference type="Proteomes" id="UP000323930">
    <property type="component" value="Unassembled WGS sequence"/>
</dbReference>
<proteinExistence type="predicted"/>
<gene>
    <name evidence="1" type="ORF">FUA24_00560</name>
</gene>
<accession>A0A5D0JJG1</accession>
<dbReference type="AlphaFoldDB" id="A0A5D0JJG1"/>
<sequence length="28" mass="3182">IKGQYLIFEDETVFNVRANEGLVVKISV</sequence>
<organism evidence="1 2">
    <name type="scientific">Seonamhaeicola marinus</name>
    <dbReference type="NCBI Taxonomy" id="1912246"/>
    <lineage>
        <taxon>Bacteria</taxon>
        <taxon>Pseudomonadati</taxon>
        <taxon>Bacteroidota</taxon>
        <taxon>Flavobacteriia</taxon>
        <taxon>Flavobacteriales</taxon>
        <taxon>Flavobacteriaceae</taxon>
    </lineage>
</organism>
<protein>
    <submittedName>
        <fullName evidence="1">DUF2797 domain-containing protein</fullName>
    </submittedName>
</protein>
<name>A0A5D0JJG1_9FLAO</name>
<evidence type="ECO:0000313" key="2">
    <source>
        <dbReference type="Proteomes" id="UP000323930"/>
    </source>
</evidence>
<feature type="non-terminal residue" evidence="1">
    <location>
        <position position="1"/>
    </location>
</feature>
<comment type="caution">
    <text evidence="1">The sequence shown here is derived from an EMBL/GenBank/DDBJ whole genome shotgun (WGS) entry which is preliminary data.</text>
</comment>
<dbReference type="EMBL" id="VSDQ01000090">
    <property type="protein sequence ID" value="TYA95679.1"/>
    <property type="molecule type" value="Genomic_DNA"/>
</dbReference>
<keyword evidence="2" id="KW-1185">Reference proteome</keyword>
<reference evidence="1 2" key="1">
    <citation type="submission" date="2019-08" db="EMBL/GenBank/DDBJ databases">
        <title>Seonamhaeicola sediminis sp. nov., isolated from marine sediment.</title>
        <authorList>
            <person name="Cao W.R."/>
        </authorList>
    </citation>
    <scope>NUCLEOTIDE SEQUENCE [LARGE SCALE GENOMIC DNA]</scope>
    <source>
        <strain evidence="1 2">B011</strain>
    </source>
</reference>